<feature type="region of interest" description="Disordered" evidence="5">
    <location>
        <begin position="257"/>
        <end position="277"/>
    </location>
</feature>
<keyword evidence="4" id="KW-0175">Coiled coil</keyword>
<dbReference type="PANTHER" id="PTHR37533">
    <property type="entry name" value="FLAGELLAR HOOK-LENGTH CONTROL PROTEIN"/>
    <property type="match status" value="1"/>
</dbReference>
<evidence type="ECO:0000256" key="1">
    <source>
        <dbReference type="ARBA" id="ARBA00003944"/>
    </source>
</evidence>
<evidence type="ECO:0000313" key="7">
    <source>
        <dbReference type="EMBL" id="RUO75467.1"/>
    </source>
</evidence>
<name>A0A432ZBX3_9GAMM</name>
<dbReference type="PANTHER" id="PTHR37533:SF2">
    <property type="entry name" value="FLAGELLAR HOOK-LENGTH CONTROL PROTEIN"/>
    <property type="match status" value="1"/>
</dbReference>
<dbReference type="CDD" id="cd17470">
    <property type="entry name" value="T3SS_Flik_C"/>
    <property type="match status" value="1"/>
</dbReference>
<dbReference type="PRINTS" id="PR01007">
    <property type="entry name" value="FLGHOOKFLIK"/>
</dbReference>
<dbReference type="Gene3D" id="3.30.750.140">
    <property type="match status" value="1"/>
</dbReference>
<dbReference type="Proteomes" id="UP000287908">
    <property type="component" value="Unassembled WGS sequence"/>
</dbReference>
<evidence type="ECO:0000256" key="5">
    <source>
        <dbReference type="SAM" id="MobiDB-lite"/>
    </source>
</evidence>
<feature type="compositionally biased region" description="Polar residues" evidence="5">
    <location>
        <begin position="415"/>
        <end position="471"/>
    </location>
</feature>
<proteinExistence type="inferred from homology"/>
<dbReference type="EMBL" id="PIQF01000003">
    <property type="protein sequence ID" value="RUO75467.1"/>
    <property type="molecule type" value="Genomic_DNA"/>
</dbReference>
<dbReference type="InterPro" id="IPR001635">
    <property type="entry name" value="Flag_hook_Flik"/>
</dbReference>
<dbReference type="AlphaFoldDB" id="A0A432ZBX3"/>
<sequence length="613" mass="65493">MHQLLTLTGQSELFQKGTPELKLNGDAASSGETGDFAKALLSGLKLNEKGKEGQGFSWILPIEEPPKQVAADDGKLLQALTGGGKSELGESQDNSKEAPILEMLEQMQALLVGTTESGESSESGEPTDDLSAEELTEKVSALLQKMGTDELSAEQRQQLATEFVGRLSDQQKQLLADIELDQSGLDQVENNELLSRLQLVGKLANAAVNAVDHGVTQTTETAGISQGASLLTNDGEQANIDEQSLAWLQQQLKTLTNENSGQTSGAEQSQSAANQGRQAAEDLIAQIKSKLVDAEQLNQEQKQNLKKFVDTLDAQLNKQLAQQSAVAQQKSSSDKNALAQLTQLVDNATNSNKQAQSKPTPVLAATADVVEQAKTETNGSQKLSADAEANSAKADSRVEGMLDGKLAGKSDSSTESKLMNAFTNSQNREASETAKSFSEQLNNTQSSVVSTQSGAMKSSEASSTLQSSMQAIQKPFDPQQAEASQKLQERINIMLSKNIQRADIRLDPPELGQLQIRVNMNGEQASVQFQVQSQQAREAVESALPRLKEMLEQQGVALADTNVSEQQQESLAGDNRGTGSNGSANESTEVVDEHQIAVDNGKPLALGAVDFYV</sequence>
<evidence type="ECO:0000313" key="8">
    <source>
        <dbReference type="Proteomes" id="UP000287908"/>
    </source>
</evidence>
<feature type="compositionally biased region" description="Polar residues" evidence="5">
    <location>
        <begin position="577"/>
        <end position="588"/>
    </location>
</feature>
<comment type="caution">
    <text evidence="7">The sequence shown here is derived from an EMBL/GenBank/DDBJ whole genome shotgun (WGS) entry which is preliminary data.</text>
</comment>
<feature type="region of interest" description="Disordered" evidence="5">
    <location>
        <begin position="373"/>
        <end position="484"/>
    </location>
</feature>
<gene>
    <name evidence="7" type="ORF">CWI81_10880</name>
</gene>
<keyword evidence="8" id="KW-1185">Reference proteome</keyword>
<evidence type="ECO:0000259" key="6">
    <source>
        <dbReference type="Pfam" id="PF02120"/>
    </source>
</evidence>
<accession>A0A432ZBX3</accession>
<feature type="coiled-coil region" evidence="4">
    <location>
        <begin position="277"/>
        <end position="311"/>
    </location>
</feature>
<feature type="compositionally biased region" description="Basic and acidic residues" evidence="5">
    <location>
        <begin position="394"/>
        <end position="414"/>
    </location>
</feature>
<comment type="function">
    <text evidence="1">Controls the length of the flagellar hook.</text>
</comment>
<dbReference type="RefSeq" id="WP_126785313.1">
    <property type="nucleotide sequence ID" value="NZ_PIQF01000003.1"/>
</dbReference>
<organism evidence="7 8">
    <name type="scientific">Idiomarina seosinensis</name>
    <dbReference type="NCBI Taxonomy" id="281739"/>
    <lineage>
        <taxon>Bacteria</taxon>
        <taxon>Pseudomonadati</taxon>
        <taxon>Pseudomonadota</taxon>
        <taxon>Gammaproteobacteria</taxon>
        <taxon>Alteromonadales</taxon>
        <taxon>Idiomarinaceae</taxon>
        <taxon>Idiomarina</taxon>
    </lineage>
</organism>
<keyword evidence="3" id="KW-1005">Bacterial flagellum biogenesis</keyword>
<dbReference type="InterPro" id="IPR021136">
    <property type="entry name" value="Flagellar_hook_control-like_C"/>
</dbReference>
<dbReference type="Pfam" id="PF02120">
    <property type="entry name" value="Flg_hook"/>
    <property type="match status" value="1"/>
</dbReference>
<dbReference type="GO" id="GO:0009424">
    <property type="term" value="C:bacterial-type flagellum hook"/>
    <property type="evidence" value="ECO:0007669"/>
    <property type="project" value="InterPro"/>
</dbReference>
<reference evidence="7 8" key="1">
    <citation type="journal article" date="2011" name="Front. Microbiol.">
        <title>Genomic signatures of strain selection and enhancement in Bacillus atrophaeus var. globigii, a historical biowarfare simulant.</title>
        <authorList>
            <person name="Gibbons H.S."/>
            <person name="Broomall S.M."/>
            <person name="McNew L.A."/>
            <person name="Daligault H."/>
            <person name="Chapman C."/>
            <person name="Bruce D."/>
            <person name="Karavis M."/>
            <person name="Krepps M."/>
            <person name="McGregor P.A."/>
            <person name="Hong C."/>
            <person name="Park K.H."/>
            <person name="Akmal A."/>
            <person name="Feldman A."/>
            <person name="Lin J.S."/>
            <person name="Chang W.E."/>
            <person name="Higgs B.W."/>
            <person name="Demirev P."/>
            <person name="Lindquist J."/>
            <person name="Liem A."/>
            <person name="Fochler E."/>
            <person name="Read T.D."/>
            <person name="Tapia R."/>
            <person name="Johnson S."/>
            <person name="Bishop-Lilly K.A."/>
            <person name="Detter C."/>
            <person name="Han C."/>
            <person name="Sozhamannan S."/>
            <person name="Rosenzweig C.N."/>
            <person name="Skowronski E.W."/>
        </authorList>
    </citation>
    <scope>NUCLEOTIDE SEQUENCE [LARGE SCALE GENOMIC DNA]</scope>
    <source>
        <strain evidence="7 8">CL-SP19</strain>
    </source>
</reference>
<dbReference type="OrthoDB" id="1792985at2"/>
<evidence type="ECO:0000256" key="4">
    <source>
        <dbReference type="SAM" id="Coils"/>
    </source>
</evidence>
<feature type="region of interest" description="Disordered" evidence="5">
    <location>
        <begin position="563"/>
        <end position="591"/>
    </location>
</feature>
<evidence type="ECO:0000256" key="2">
    <source>
        <dbReference type="ARBA" id="ARBA00009149"/>
    </source>
</evidence>
<comment type="similarity">
    <text evidence="2">Belongs to the FliK family.</text>
</comment>
<protein>
    <recommendedName>
        <fullName evidence="6">Flagellar hook-length control protein-like C-terminal domain-containing protein</fullName>
    </recommendedName>
</protein>
<evidence type="ECO:0000256" key="3">
    <source>
        <dbReference type="ARBA" id="ARBA00022795"/>
    </source>
</evidence>
<feature type="domain" description="Flagellar hook-length control protein-like C-terminal" evidence="6">
    <location>
        <begin position="489"/>
        <end position="569"/>
    </location>
</feature>
<dbReference type="InterPro" id="IPR052563">
    <property type="entry name" value="FliK"/>
</dbReference>
<dbReference type="GO" id="GO:0044780">
    <property type="term" value="P:bacterial-type flagellum assembly"/>
    <property type="evidence" value="ECO:0007669"/>
    <property type="project" value="InterPro"/>
</dbReference>
<dbReference type="InterPro" id="IPR038610">
    <property type="entry name" value="FliK-like_C_sf"/>
</dbReference>